<evidence type="ECO:0000313" key="3">
    <source>
        <dbReference type="EMBL" id="GMT23467.1"/>
    </source>
</evidence>
<sequence>SKRQFYSALYTTVGVGVVSVGLSMCPALAIFGIPLAGALGEWSRVHGGDLNPKPIDTARCHSPLPVDRVFSPLLTARLHSNRSSSPLNTAKSMRSEKTTVDHSDRVTTAIAQSPLDSGRATSAAALSPLEEKYDLDTTQCQSPLKRNEEMENEELQMVRELLKTAIVNDEITARSGLSEDELRLAIRSVMSEKEEKLRIAVASNESSPKVAPRTPNNIGWANSIPEVKITPGIVETPKIKQIA</sequence>
<proteinExistence type="predicted"/>
<name>A0AAV5VUX1_9BILA</name>
<evidence type="ECO:0000256" key="1">
    <source>
        <dbReference type="SAM" id="MobiDB-lite"/>
    </source>
</evidence>
<dbReference type="Proteomes" id="UP001432322">
    <property type="component" value="Unassembled WGS sequence"/>
</dbReference>
<dbReference type="EMBL" id="BTSY01000004">
    <property type="protein sequence ID" value="GMT23467.1"/>
    <property type="molecule type" value="Genomic_DNA"/>
</dbReference>
<feature type="compositionally biased region" description="Polar residues" evidence="1">
    <location>
        <begin position="81"/>
        <end position="92"/>
    </location>
</feature>
<reference evidence="3" key="1">
    <citation type="submission" date="2023-10" db="EMBL/GenBank/DDBJ databases">
        <title>Genome assembly of Pristionchus species.</title>
        <authorList>
            <person name="Yoshida K."/>
            <person name="Sommer R.J."/>
        </authorList>
    </citation>
    <scope>NUCLEOTIDE SEQUENCE</scope>
    <source>
        <strain evidence="3">RS5133</strain>
    </source>
</reference>
<evidence type="ECO:0000313" key="4">
    <source>
        <dbReference type="Proteomes" id="UP001432322"/>
    </source>
</evidence>
<keyword evidence="2" id="KW-1133">Transmembrane helix</keyword>
<feature type="compositionally biased region" description="Basic and acidic residues" evidence="1">
    <location>
        <begin position="93"/>
        <end position="102"/>
    </location>
</feature>
<keyword evidence="2" id="KW-0812">Transmembrane</keyword>
<evidence type="ECO:0000256" key="2">
    <source>
        <dbReference type="SAM" id="Phobius"/>
    </source>
</evidence>
<organism evidence="3 4">
    <name type="scientific">Pristionchus fissidentatus</name>
    <dbReference type="NCBI Taxonomy" id="1538716"/>
    <lineage>
        <taxon>Eukaryota</taxon>
        <taxon>Metazoa</taxon>
        <taxon>Ecdysozoa</taxon>
        <taxon>Nematoda</taxon>
        <taxon>Chromadorea</taxon>
        <taxon>Rhabditida</taxon>
        <taxon>Rhabditina</taxon>
        <taxon>Diplogasteromorpha</taxon>
        <taxon>Diplogasteroidea</taxon>
        <taxon>Neodiplogasteridae</taxon>
        <taxon>Pristionchus</taxon>
    </lineage>
</organism>
<protein>
    <submittedName>
        <fullName evidence="3">Uncharacterized protein</fullName>
    </submittedName>
</protein>
<feature type="transmembrane region" description="Helical" evidence="2">
    <location>
        <begin position="12"/>
        <end position="36"/>
    </location>
</feature>
<comment type="caution">
    <text evidence="3">The sequence shown here is derived from an EMBL/GenBank/DDBJ whole genome shotgun (WGS) entry which is preliminary data.</text>
</comment>
<gene>
    <name evidence="3" type="ORF">PFISCL1PPCAC_14764</name>
</gene>
<feature type="non-terminal residue" evidence="3">
    <location>
        <position position="1"/>
    </location>
</feature>
<feature type="region of interest" description="Disordered" evidence="1">
    <location>
        <begin position="81"/>
        <end position="102"/>
    </location>
</feature>
<keyword evidence="4" id="KW-1185">Reference proteome</keyword>
<feature type="non-terminal residue" evidence="3">
    <location>
        <position position="243"/>
    </location>
</feature>
<accession>A0AAV5VUX1</accession>
<dbReference type="AlphaFoldDB" id="A0AAV5VUX1"/>
<keyword evidence="2" id="KW-0472">Membrane</keyword>